<dbReference type="Gene3D" id="3.50.70.20">
    <property type="entry name" value="Cytochrome P460"/>
    <property type="match status" value="1"/>
</dbReference>
<evidence type="ECO:0000256" key="1">
    <source>
        <dbReference type="SAM" id="SignalP"/>
    </source>
</evidence>
<dbReference type="Pfam" id="PF16694">
    <property type="entry name" value="Cytochrome_P460"/>
    <property type="match status" value="1"/>
</dbReference>
<dbReference type="Proteomes" id="UP000055611">
    <property type="component" value="Chromosome"/>
</dbReference>
<evidence type="ECO:0000313" key="4">
    <source>
        <dbReference type="EMBL" id="TDT88243.1"/>
    </source>
</evidence>
<dbReference type="EMBL" id="SOBK01000006">
    <property type="protein sequence ID" value="TDT88243.1"/>
    <property type="molecule type" value="Genomic_DNA"/>
</dbReference>
<dbReference type="InterPro" id="IPR032033">
    <property type="entry name" value="Cytochrome_P460"/>
</dbReference>
<sequence length="169" mass="18588">MKRTARLSALALLLLAASIAWAGGMTAPSPNGMTIPEGFENWPVISVSHRVDNHTLRVILGNDIAVEAARGGKTDPWPDGAVLAKVVWKERPEEAWPDAIVPDKLVHVEFMHKDAAKYAGNGTGWGWARWLGPELKPYGADVSVENECIDCHVPVEERDWVYTIPARFP</sequence>
<dbReference type="InterPro" id="IPR038142">
    <property type="entry name" value="Cytochrome_P460_sp"/>
</dbReference>
<accession>A0A126QP01</accession>
<reference evidence="3 5" key="1">
    <citation type="journal article" date="2016" name="Front. Microbiol.">
        <title>Genome Sequence of the Piezophilic, Mesophilic Sulfate-Reducing Bacterium Desulfovibrio indicus J2T.</title>
        <authorList>
            <person name="Cao J."/>
            <person name="Maignien L."/>
            <person name="Shao Z."/>
            <person name="Alain K."/>
            <person name="Jebbar M."/>
        </authorList>
    </citation>
    <scope>NUCLEOTIDE SEQUENCE [LARGE SCALE GENOMIC DNA]</scope>
    <source>
        <strain evidence="3 5">J2</strain>
    </source>
</reference>
<dbReference type="KEGG" id="dej:AWY79_11595"/>
<evidence type="ECO:0000259" key="2">
    <source>
        <dbReference type="Pfam" id="PF16694"/>
    </source>
</evidence>
<evidence type="ECO:0000313" key="3">
    <source>
        <dbReference type="EMBL" id="AMK11712.1"/>
    </source>
</evidence>
<keyword evidence="1" id="KW-0732">Signal</keyword>
<dbReference type="OrthoDB" id="511546at2"/>
<proteinExistence type="predicted"/>
<evidence type="ECO:0000313" key="6">
    <source>
        <dbReference type="Proteomes" id="UP000295506"/>
    </source>
</evidence>
<organism evidence="4 6">
    <name type="scientific">Pseudodesulfovibrio indicus</name>
    <dbReference type="NCBI Taxonomy" id="1716143"/>
    <lineage>
        <taxon>Bacteria</taxon>
        <taxon>Pseudomonadati</taxon>
        <taxon>Thermodesulfobacteriota</taxon>
        <taxon>Desulfovibrionia</taxon>
        <taxon>Desulfovibrionales</taxon>
        <taxon>Desulfovibrionaceae</taxon>
    </lineage>
</organism>
<name>A0A126QP01_9BACT</name>
<gene>
    <name evidence="3" type="ORF">AWY79_11595</name>
    <name evidence="4" type="ORF">EDC59_10655</name>
</gene>
<feature type="domain" description="Cytochrome P460" evidence="2">
    <location>
        <begin position="36"/>
        <end position="163"/>
    </location>
</feature>
<protein>
    <submittedName>
        <fullName evidence="4">Cytochrome P460</fullName>
    </submittedName>
</protein>
<dbReference type="EMBL" id="CP014206">
    <property type="protein sequence ID" value="AMK11712.1"/>
    <property type="molecule type" value="Genomic_DNA"/>
</dbReference>
<dbReference type="CDD" id="cd20753">
    <property type="entry name" value="cyt_P460_Mc-like"/>
    <property type="match status" value="1"/>
</dbReference>
<dbReference type="RefSeq" id="WP_066803937.1">
    <property type="nucleotide sequence ID" value="NZ_CP014206.1"/>
</dbReference>
<dbReference type="Proteomes" id="UP000295506">
    <property type="component" value="Unassembled WGS sequence"/>
</dbReference>
<reference evidence="4 6" key="2">
    <citation type="submission" date="2019-03" db="EMBL/GenBank/DDBJ databases">
        <title>Genomic Encyclopedia of Type Strains, Phase IV (KMG-IV): sequencing the most valuable type-strain genomes for metagenomic binning, comparative biology and taxonomic classification.</title>
        <authorList>
            <person name="Goeker M."/>
        </authorList>
    </citation>
    <scope>NUCLEOTIDE SEQUENCE [LARGE SCALE GENOMIC DNA]</scope>
    <source>
        <strain evidence="4 6">DSM 101483</strain>
    </source>
</reference>
<dbReference type="AlphaFoldDB" id="A0A126QP01"/>
<feature type="chain" id="PRO_5044548188" evidence="1">
    <location>
        <begin position="23"/>
        <end position="169"/>
    </location>
</feature>
<evidence type="ECO:0000313" key="5">
    <source>
        <dbReference type="Proteomes" id="UP000055611"/>
    </source>
</evidence>
<keyword evidence="5" id="KW-1185">Reference proteome</keyword>
<feature type="signal peptide" evidence="1">
    <location>
        <begin position="1"/>
        <end position="22"/>
    </location>
</feature>